<keyword evidence="5" id="KW-0564">Palmitate</keyword>
<dbReference type="InterPro" id="IPR012556">
    <property type="entry name" value="Entericidin"/>
</dbReference>
<dbReference type="HOGENOM" id="CLU_193827_3_0_6"/>
<protein>
    <submittedName>
        <fullName evidence="7">Entericidin EcnAB</fullName>
    </submittedName>
</protein>
<dbReference type="PROSITE" id="PS51257">
    <property type="entry name" value="PROKAR_LIPOPROTEIN"/>
    <property type="match status" value="1"/>
</dbReference>
<keyword evidence="2" id="KW-1003">Cell membrane</keyword>
<dbReference type="GO" id="GO:0016020">
    <property type="term" value="C:membrane"/>
    <property type="evidence" value="ECO:0007669"/>
    <property type="project" value="InterPro"/>
</dbReference>
<dbReference type="Pfam" id="PF08085">
    <property type="entry name" value="Entericidin"/>
    <property type="match status" value="1"/>
</dbReference>
<proteinExistence type="inferred from homology"/>
<dbReference type="Proteomes" id="UP000009073">
    <property type="component" value="Chromosome"/>
</dbReference>
<evidence type="ECO:0000256" key="4">
    <source>
        <dbReference type="ARBA" id="ARBA00023136"/>
    </source>
</evidence>
<sequence length="45" mass="4831">MKTITGLLIAIFFLSACNTIHGVGQDIQRGGEKVKDAATDVQQKL</sequence>
<keyword evidence="4" id="KW-0472">Membrane</keyword>
<keyword evidence="6" id="KW-0449">Lipoprotein</keyword>
<evidence type="ECO:0000256" key="1">
    <source>
        <dbReference type="ARBA" id="ARBA00010296"/>
    </source>
</evidence>
<name>C4LD66_TOLAT</name>
<accession>C4LD66</accession>
<dbReference type="GO" id="GO:0009636">
    <property type="term" value="P:response to toxic substance"/>
    <property type="evidence" value="ECO:0007669"/>
    <property type="project" value="InterPro"/>
</dbReference>
<evidence type="ECO:0000256" key="3">
    <source>
        <dbReference type="ARBA" id="ARBA00022729"/>
    </source>
</evidence>
<evidence type="ECO:0000313" key="8">
    <source>
        <dbReference type="Proteomes" id="UP000009073"/>
    </source>
</evidence>
<reference evidence="7 8" key="2">
    <citation type="journal article" date="2011" name="Stand. Genomic Sci.">
        <title>Complete genome sequence of Tolumonas auensis type strain (TA 4).</title>
        <authorList>
            <person name="Chertkov O."/>
            <person name="Copeland A."/>
            <person name="Lucas S."/>
            <person name="Lapidus A."/>
            <person name="Berry K.W."/>
            <person name="Detter J.C."/>
            <person name="Del Rio T.G."/>
            <person name="Hammon N."/>
            <person name="Dalin E."/>
            <person name="Tice H."/>
            <person name="Pitluck S."/>
            <person name="Richardson P."/>
            <person name="Bruce D."/>
            <person name="Goodwin L."/>
            <person name="Han C."/>
            <person name="Tapia R."/>
            <person name="Saunders E."/>
            <person name="Schmutz J."/>
            <person name="Brettin T."/>
            <person name="Larimer F."/>
            <person name="Land M."/>
            <person name="Hauser L."/>
            <person name="Spring S."/>
            <person name="Rohde M."/>
            <person name="Kyrpides N.C."/>
            <person name="Ivanova N."/>
            <person name="Goker M."/>
            <person name="Beller H.R."/>
            <person name="Klenk H.P."/>
            <person name="Woyke T."/>
        </authorList>
    </citation>
    <scope>NUCLEOTIDE SEQUENCE [LARGE SCALE GENOMIC DNA]</scope>
    <source>
        <strain evidence="8">DSM 9187 / TA4</strain>
    </source>
</reference>
<gene>
    <name evidence="7" type="ordered locus">Tola_3008</name>
</gene>
<dbReference type="eggNOG" id="COG5510">
    <property type="taxonomic scope" value="Bacteria"/>
</dbReference>
<dbReference type="EMBL" id="CP001616">
    <property type="protein sequence ID" value="ACQ94597.1"/>
    <property type="molecule type" value="Genomic_DNA"/>
</dbReference>
<dbReference type="AlphaFoldDB" id="C4LD66"/>
<comment type="similarity">
    <text evidence="1">Belongs to the EcnA/EcnB lipoprotein family.</text>
</comment>
<organism evidence="7 8">
    <name type="scientific">Tolumonas auensis (strain DSM 9187 / NBRC 110442 / TA 4)</name>
    <dbReference type="NCBI Taxonomy" id="595494"/>
    <lineage>
        <taxon>Bacteria</taxon>
        <taxon>Pseudomonadati</taxon>
        <taxon>Pseudomonadota</taxon>
        <taxon>Gammaproteobacteria</taxon>
        <taxon>Aeromonadales</taxon>
        <taxon>Aeromonadaceae</taxon>
        <taxon>Tolumonas</taxon>
    </lineage>
</organism>
<evidence type="ECO:0000256" key="2">
    <source>
        <dbReference type="ARBA" id="ARBA00022475"/>
    </source>
</evidence>
<keyword evidence="8" id="KW-1185">Reference proteome</keyword>
<evidence type="ECO:0000256" key="6">
    <source>
        <dbReference type="ARBA" id="ARBA00023288"/>
    </source>
</evidence>
<dbReference type="RefSeq" id="WP_015880046.1">
    <property type="nucleotide sequence ID" value="NC_012691.1"/>
</dbReference>
<dbReference type="KEGG" id="tau:Tola_3008"/>
<evidence type="ECO:0000313" key="7">
    <source>
        <dbReference type="EMBL" id="ACQ94597.1"/>
    </source>
</evidence>
<keyword evidence="3" id="KW-0732">Signal</keyword>
<reference evidence="8" key="1">
    <citation type="submission" date="2009-05" db="EMBL/GenBank/DDBJ databases">
        <title>Complete sequence of Tolumonas auensis DSM 9187.</title>
        <authorList>
            <consortium name="US DOE Joint Genome Institute"/>
            <person name="Lucas S."/>
            <person name="Copeland A."/>
            <person name="Lapidus A."/>
            <person name="Glavina del Rio T."/>
            <person name="Tice H."/>
            <person name="Bruce D."/>
            <person name="Goodwin L."/>
            <person name="Pitluck S."/>
            <person name="Chertkov O."/>
            <person name="Brettin T."/>
            <person name="Detter J.C."/>
            <person name="Han C."/>
            <person name="Larimer F."/>
            <person name="Land M."/>
            <person name="Hauser L."/>
            <person name="Kyrpides N."/>
            <person name="Mikhailova N."/>
            <person name="Spring S."/>
            <person name="Beller H."/>
        </authorList>
    </citation>
    <scope>NUCLEOTIDE SEQUENCE [LARGE SCALE GENOMIC DNA]</scope>
    <source>
        <strain evidence="8">DSM 9187 / TA4</strain>
    </source>
</reference>
<evidence type="ECO:0000256" key="5">
    <source>
        <dbReference type="ARBA" id="ARBA00023139"/>
    </source>
</evidence>